<name>A0ABT6PZP4_9PROT</name>
<proteinExistence type="predicted"/>
<dbReference type="PANTHER" id="PTHR43489">
    <property type="entry name" value="ISOMERASE"/>
    <property type="match status" value="1"/>
</dbReference>
<dbReference type="InterPro" id="IPR013022">
    <property type="entry name" value="Xyl_isomerase-like_TIM-brl"/>
</dbReference>
<accession>A0ABT6PZP4</accession>
<comment type="caution">
    <text evidence="3">The sequence shown here is derived from an EMBL/GenBank/DDBJ whole genome shotgun (WGS) entry which is preliminary data.</text>
</comment>
<dbReference type="GO" id="GO:0016853">
    <property type="term" value="F:isomerase activity"/>
    <property type="evidence" value="ECO:0007669"/>
    <property type="project" value="UniProtKB-KW"/>
</dbReference>
<evidence type="ECO:0000313" key="3">
    <source>
        <dbReference type="EMBL" id="MDI2090328.1"/>
    </source>
</evidence>
<evidence type="ECO:0000256" key="1">
    <source>
        <dbReference type="ARBA" id="ARBA00023235"/>
    </source>
</evidence>
<dbReference type="RefSeq" id="WP_281447475.1">
    <property type="nucleotide sequence ID" value="NZ_JASBAO010000001.1"/>
</dbReference>
<keyword evidence="4" id="KW-1185">Reference proteome</keyword>
<sequence length="294" mass="33674">MQFGTLYSYWNKEWDCNTADYLKLIEKISSIGFDILEINADHVYHMPESDLKKLNDLRNQHGLKFTLNSGPSKEYDMASDNKVIRQQAIQYYTKILEKMPLLKANTLIGAIYSYWPCDFTSTNKELAWKNSIACLRHLGQIAEDLNITIALEVLNRNETYILTNCQEAVDYCKQINSKSVKILLDTYHMNIEEDSIPDAIRYAGDWLAHLHVGENNRKLPGMNNTIDWPAVAAALHDIGYDKGVVMEPFILNGGSVGNAIRVWRDLSNNATPQQMDNYIIQSLNFLRKTFAIKN</sequence>
<protein>
    <submittedName>
        <fullName evidence="3">Sugar phosphate isomerase/epimerase</fullName>
    </submittedName>
</protein>
<organism evidence="3 4">
    <name type="scientific">Commensalibacter oyaizuii</name>
    <dbReference type="NCBI Taxonomy" id="3043873"/>
    <lineage>
        <taxon>Bacteria</taxon>
        <taxon>Pseudomonadati</taxon>
        <taxon>Pseudomonadota</taxon>
        <taxon>Alphaproteobacteria</taxon>
        <taxon>Acetobacterales</taxon>
        <taxon>Acetobacteraceae</taxon>
    </lineage>
</organism>
<dbReference type="PANTHER" id="PTHR43489:SF7">
    <property type="entry name" value="3-DEHYDRO-D-GULOSIDE 4-EPIMERASE-RELATED"/>
    <property type="match status" value="1"/>
</dbReference>
<dbReference type="InterPro" id="IPR050417">
    <property type="entry name" value="Sugar_Epim/Isomerase"/>
</dbReference>
<dbReference type="EMBL" id="JASBAO010000001">
    <property type="protein sequence ID" value="MDI2090328.1"/>
    <property type="molecule type" value="Genomic_DNA"/>
</dbReference>
<dbReference type="Gene3D" id="3.20.20.150">
    <property type="entry name" value="Divalent-metal-dependent TIM barrel enzymes"/>
    <property type="match status" value="1"/>
</dbReference>
<dbReference type="Pfam" id="PF01261">
    <property type="entry name" value="AP_endonuc_2"/>
    <property type="match status" value="1"/>
</dbReference>
<keyword evidence="1 3" id="KW-0413">Isomerase</keyword>
<evidence type="ECO:0000313" key="4">
    <source>
        <dbReference type="Proteomes" id="UP001431634"/>
    </source>
</evidence>
<dbReference type="Proteomes" id="UP001431634">
    <property type="component" value="Unassembled WGS sequence"/>
</dbReference>
<dbReference type="SUPFAM" id="SSF51658">
    <property type="entry name" value="Xylose isomerase-like"/>
    <property type="match status" value="1"/>
</dbReference>
<dbReference type="InterPro" id="IPR036237">
    <property type="entry name" value="Xyl_isomerase-like_sf"/>
</dbReference>
<feature type="domain" description="Xylose isomerase-like TIM barrel" evidence="2">
    <location>
        <begin position="26"/>
        <end position="250"/>
    </location>
</feature>
<evidence type="ECO:0000259" key="2">
    <source>
        <dbReference type="Pfam" id="PF01261"/>
    </source>
</evidence>
<gene>
    <name evidence="3" type="ORF">QJV27_02835</name>
</gene>
<reference evidence="3" key="1">
    <citation type="submission" date="2023-05" db="EMBL/GenBank/DDBJ databases">
        <title>Whole genome sequence of Commensalibacter sp.</title>
        <authorList>
            <person name="Charoenyingcharoen P."/>
            <person name="Yukphan P."/>
        </authorList>
    </citation>
    <scope>NUCLEOTIDE SEQUENCE</scope>
    <source>
        <strain evidence="3">TBRC 16381</strain>
    </source>
</reference>